<reference evidence="1" key="1">
    <citation type="submission" date="2014-09" db="EMBL/GenBank/DDBJ databases">
        <authorList>
            <person name="Magalhaes I.L.F."/>
            <person name="Oliveira U."/>
            <person name="Santos F.R."/>
            <person name="Vidigal T.H.D.A."/>
            <person name="Brescovit A.D."/>
            <person name="Santos A.J."/>
        </authorList>
    </citation>
    <scope>NUCLEOTIDE SEQUENCE</scope>
    <source>
        <tissue evidence="1">Shoot tissue taken approximately 20 cm above the soil surface</tissue>
    </source>
</reference>
<name>A0A0A9E4K1_ARUDO</name>
<dbReference type="AlphaFoldDB" id="A0A0A9E4K1"/>
<evidence type="ECO:0000313" key="1">
    <source>
        <dbReference type="EMBL" id="JAD95674.1"/>
    </source>
</evidence>
<dbReference type="EMBL" id="GBRH01202221">
    <property type="protein sequence ID" value="JAD95674.1"/>
    <property type="molecule type" value="Transcribed_RNA"/>
</dbReference>
<organism evidence="1">
    <name type="scientific">Arundo donax</name>
    <name type="common">Giant reed</name>
    <name type="synonym">Donax arundinaceus</name>
    <dbReference type="NCBI Taxonomy" id="35708"/>
    <lineage>
        <taxon>Eukaryota</taxon>
        <taxon>Viridiplantae</taxon>
        <taxon>Streptophyta</taxon>
        <taxon>Embryophyta</taxon>
        <taxon>Tracheophyta</taxon>
        <taxon>Spermatophyta</taxon>
        <taxon>Magnoliopsida</taxon>
        <taxon>Liliopsida</taxon>
        <taxon>Poales</taxon>
        <taxon>Poaceae</taxon>
        <taxon>PACMAD clade</taxon>
        <taxon>Arundinoideae</taxon>
        <taxon>Arundineae</taxon>
        <taxon>Arundo</taxon>
    </lineage>
</organism>
<reference evidence="1" key="2">
    <citation type="journal article" date="2015" name="Data Brief">
        <title>Shoot transcriptome of the giant reed, Arundo donax.</title>
        <authorList>
            <person name="Barrero R.A."/>
            <person name="Guerrero F.D."/>
            <person name="Moolhuijzen P."/>
            <person name="Goolsby J.A."/>
            <person name="Tidwell J."/>
            <person name="Bellgard S.E."/>
            <person name="Bellgard M.I."/>
        </authorList>
    </citation>
    <scope>NUCLEOTIDE SEQUENCE</scope>
    <source>
        <tissue evidence="1">Shoot tissue taken approximately 20 cm above the soil surface</tissue>
    </source>
</reference>
<protein>
    <submittedName>
        <fullName evidence="1">Uncharacterized protein</fullName>
    </submittedName>
</protein>
<sequence length="44" mass="5097">MLMIKENLKQESIRNVLNWISNIMLSHRSGVNHSAKGVEPYDSR</sequence>
<proteinExistence type="predicted"/>
<accession>A0A0A9E4K1</accession>